<proteinExistence type="predicted"/>
<evidence type="ECO:0000313" key="3">
    <source>
        <dbReference type="Proteomes" id="UP001175271"/>
    </source>
</evidence>
<feature type="compositionally biased region" description="Basic residues" evidence="1">
    <location>
        <begin position="45"/>
        <end position="56"/>
    </location>
</feature>
<feature type="region of interest" description="Disordered" evidence="1">
    <location>
        <begin position="43"/>
        <end position="63"/>
    </location>
</feature>
<name>A0AA39M9G6_9BILA</name>
<reference evidence="2" key="1">
    <citation type="submission" date="2023-06" db="EMBL/GenBank/DDBJ databases">
        <title>Genomic analysis of the entomopathogenic nematode Steinernema hermaphroditum.</title>
        <authorList>
            <person name="Schwarz E.M."/>
            <person name="Heppert J.K."/>
            <person name="Baniya A."/>
            <person name="Schwartz H.T."/>
            <person name="Tan C.-H."/>
            <person name="Antoshechkin I."/>
            <person name="Sternberg P.W."/>
            <person name="Goodrich-Blair H."/>
            <person name="Dillman A.R."/>
        </authorList>
    </citation>
    <scope>NUCLEOTIDE SEQUENCE</scope>
    <source>
        <strain evidence="2">PS9179</strain>
        <tissue evidence="2">Whole animal</tissue>
    </source>
</reference>
<dbReference type="Proteomes" id="UP001175271">
    <property type="component" value="Unassembled WGS sequence"/>
</dbReference>
<protein>
    <submittedName>
        <fullName evidence="2">Uncharacterized protein</fullName>
    </submittedName>
</protein>
<comment type="caution">
    <text evidence="2">The sequence shown here is derived from an EMBL/GenBank/DDBJ whole genome shotgun (WGS) entry which is preliminary data.</text>
</comment>
<accession>A0AA39M9G6</accession>
<evidence type="ECO:0000256" key="1">
    <source>
        <dbReference type="SAM" id="MobiDB-lite"/>
    </source>
</evidence>
<gene>
    <name evidence="2" type="ORF">QR680_009467</name>
</gene>
<keyword evidence="3" id="KW-1185">Reference proteome</keyword>
<organism evidence="2 3">
    <name type="scientific">Steinernema hermaphroditum</name>
    <dbReference type="NCBI Taxonomy" id="289476"/>
    <lineage>
        <taxon>Eukaryota</taxon>
        <taxon>Metazoa</taxon>
        <taxon>Ecdysozoa</taxon>
        <taxon>Nematoda</taxon>
        <taxon>Chromadorea</taxon>
        <taxon>Rhabditida</taxon>
        <taxon>Tylenchina</taxon>
        <taxon>Panagrolaimomorpha</taxon>
        <taxon>Strongyloidoidea</taxon>
        <taxon>Steinernematidae</taxon>
        <taxon>Steinernema</taxon>
    </lineage>
</organism>
<evidence type="ECO:0000313" key="2">
    <source>
        <dbReference type="EMBL" id="KAK0425942.1"/>
    </source>
</evidence>
<sequence>MTHRCFPSAGPVLRFSIPAHSRNHHTIASALLQYPSRGEEPLRVSRVRSLRRTPHSPRREAFLGRREDSKSVVFAHPLDKCHNSVVEGGGAVAGGDVSICISANFAASLPN</sequence>
<dbReference type="AlphaFoldDB" id="A0AA39M9G6"/>
<dbReference type="EMBL" id="JAUCMV010000001">
    <property type="protein sequence ID" value="KAK0425942.1"/>
    <property type="molecule type" value="Genomic_DNA"/>
</dbReference>